<evidence type="ECO:0000256" key="5">
    <source>
        <dbReference type="ARBA" id="ARBA00022917"/>
    </source>
</evidence>
<accession>F2E5G2</accession>
<dbReference type="InterPro" id="IPR005140">
    <property type="entry name" value="eRF1_Pelota-like_N"/>
</dbReference>
<sequence>MSNKLEQVRLYNQVNEIDRIKASGFSLVSVVLPPGADAKLAEIKQLVSEDRMVVSEEHDVYEKINYKYSGHLNATAILTLLKDRLANLPSVPRNGWVYYAGFWEDEEGKTHSYSSTVEPFAPLAAARAMFIADGRFHTEALHDLLESSAGPAYGFIILDNSGLLFVRLKGNNWYPIQRVSFRLPRWKGATASESTLISKIMPFVEQSFVNPKTKTLFVEGIVIAGNSNLHKKLYDSLPKALKDKVIKVVDVQGEEEEGQMQALDHLEKELAHVRLIQEQLLLKKFFELKKTSAAKIAAGPKDALAALEAGGVERVIIYDGLRINRVSNGKRVVFWEEGTARTEVDDLGKQGIEEENLLHWMLTHGGKFNAEISLVSKNSRPGVTFWRELGIAVIKK</sequence>
<dbReference type="InterPro" id="IPR004403">
    <property type="entry name" value="Peptide_chain-rel_eRF1/aRF1"/>
</dbReference>
<protein>
    <submittedName>
        <fullName evidence="10">Predicted protein</fullName>
    </submittedName>
</protein>
<evidence type="ECO:0000256" key="2">
    <source>
        <dbReference type="ARBA" id="ARBA00005326"/>
    </source>
</evidence>
<keyword evidence="4" id="KW-0341">Growth regulation</keyword>
<dbReference type="PANTHER" id="PTHR10113">
    <property type="entry name" value="PEPTIDE CHAIN RELEASE FACTOR SUBUNIT 1"/>
    <property type="match status" value="1"/>
</dbReference>
<reference evidence="10" key="1">
    <citation type="journal article" date="2011" name="Plant Physiol.">
        <title>Comprehensive sequence analysis of 24,783 barley full-length cDNAs derived from 12 clone libraries.</title>
        <authorList>
            <person name="Matsumoto T."/>
            <person name="Tanaka T."/>
            <person name="Sakai H."/>
            <person name="Amano N."/>
            <person name="Kanamori H."/>
            <person name="Kurita K."/>
            <person name="Kikuta A."/>
            <person name="Kamiya K."/>
            <person name="Yamamoto M."/>
            <person name="Ikawa H."/>
            <person name="Fujii N."/>
            <person name="Hori K."/>
            <person name="Itoh T."/>
            <person name="Sato K."/>
        </authorList>
    </citation>
    <scope>NUCLEOTIDE SEQUENCE</scope>
    <source>
        <tissue evidence="10">Shoot and root</tissue>
    </source>
</reference>
<keyword evidence="3" id="KW-0963">Cytoplasm</keyword>
<dbReference type="Gene3D" id="3.30.1330.30">
    <property type="match status" value="1"/>
</dbReference>
<keyword evidence="5" id="KW-0648">Protein biosynthesis</keyword>
<dbReference type="InterPro" id="IPR024049">
    <property type="entry name" value="eRF1_1_sf"/>
</dbReference>
<dbReference type="Pfam" id="PF03464">
    <property type="entry name" value="eRF1_2"/>
    <property type="match status" value="1"/>
</dbReference>
<dbReference type="GO" id="GO:0003747">
    <property type="term" value="F:translation release factor activity"/>
    <property type="evidence" value="ECO:0007669"/>
    <property type="project" value="InterPro"/>
</dbReference>
<evidence type="ECO:0000256" key="1">
    <source>
        <dbReference type="ARBA" id="ARBA00004496"/>
    </source>
</evidence>
<evidence type="ECO:0000259" key="7">
    <source>
        <dbReference type="Pfam" id="PF03463"/>
    </source>
</evidence>
<dbReference type="SUPFAM" id="SSF53137">
    <property type="entry name" value="Translational machinery components"/>
    <property type="match status" value="1"/>
</dbReference>
<comment type="similarity">
    <text evidence="2">Belongs to the eukaryotic release factor 1 family.</text>
</comment>
<dbReference type="SUPFAM" id="SSF55315">
    <property type="entry name" value="L30e-like"/>
    <property type="match status" value="1"/>
</dbReference>
<dbReference type="Pfam" id="PF03463">
    <property type="entry name" value="eRF1_1"/>
    <property type="match status" value="1"/>
</dbReference>
<dbReference type="InterPro" id="IPR042226">
    <property type="entry name" value="eFR1_2_sf"/>
</dbReference>
<evidence type="ECO:0000259" key="8">
    <source>
        <dbReference type="Pfam" id="PF03464"/>
    </source>
</evidence>
<dbReference type="Pfam" id="PF03465">
    <property type="entry name" value="eRF1_3"/>
    <property type="match status" value="1"/>
</dbReference>
<dbReference type="InterPro" id="IPR005141">
    <property type="entry name" value="eRF1_2"/>
</dbReference>
<feature type="domain" description="eRF1" evidence="8">
    <location>
        <begin position="153"/>
        <end position="270"/>
    </location>
</feature>
<dbReference type="Gene3D" id="3.30.960.10">
    <property type="entry name" value="eRF1 domain 1"/>
    <property type="match status" value="1"/>
</dbReference>
<dbReference type="EMBL" id="AK371386">
    <property type="protein sequence ID" value="BAK02584.1"/>
    <property type="molecule type" value="mRNA"/>
</dbReference>
<evidence type="ECO:0000313" key="10">
    <source>
        <dbReference type="EMBL" id="BAK02584.1"/>
    </source>
</evidence>
<dbReference type="SUPFAM" id="SSF55481">
    <property type="entry name" value="N-terminal domain of eukaryotic peptide chain release factor subunit 1, ERF1"/>
    <property type="match status" value="1"/>
</dbReference>
<comment type="subcellular location">
    <subcellularLocation>
        <location evidence="1">Cytoplasm</location>
    </subcellularLocation>
</comment>
<dbReference type="AlphaFoldDB" id="F2E5G2"/>
<proteinExistence type="evidence at transcript level"/>
<dbReference type="InterPro" id="IPR005142">
    <property type="entry name" value="eRF1_3"/>
</dbReference>
<evidence type="ECO:0000256" key="4">
    <source>
        <dbReference type="ARBA" id="ARBA00022604"/>
    </source>
</evidence>
<evidence type="ECO:0000256" key="3">
    <source>
        <dbReference type="ARBA" id="ARBA00022490"/>
    </source>
</evidence>
<name>F2E5G2_HORVV</name>
<feature type="domain" description="eRF1/Pelota-like N-terminal" evidence="7">
    <location>
        <begin position="13"/>
        <end position="145"/>
    </location>
</feature>
<dbReference type="Gene3D" id="3.30.420.60">
    <property type="entry name" value="eRF1 domain 2"/>
    <property type="match status" value="1"/>
</dbReference>
<feature type="domain" description="eRF1" evidence="9">
    <location>
        <begin position="276"/>
        <end position="390"/>
    </location>
</feature>
<dbReference type="InterPro" id="IPR029064">
    <property type="entry name" value="Ribosomal_eL30-like_sf"/>
</dbReference>
<evidence type="ECO:0000256" key="6">
    <source>
        <dbReference type="ARBA" id="ARBA00045523"/>
    </source>
</evidence>
<comment type="function">
    <text evidence="6">Directs the termination of nascent peptide synthesis (translation) in response to the termination codons UAA, UAG and UGA. Modulates plant growth and development.</text>
</comment>
<organism evidence="10">
    <name type="scientific">Hordeum vulgare subsp. vulgare</name>
    <name type="common">Domesticated barley</name>
    <dbReference type="NCBI Taxonomy" id="112509"/>
    <lineage>
        <taxon>Eukaryota</taxon>
        <taxon>Viridiplantae</taxon>
        <taxon>Streptophyta</taxon>
        <taxon>Embryophyta</taxon>
        <taxon>Tracheophyta</taxon>
        <taxon>Spermatophyta</taxon>
        <taxon>Magnoliopsida</taxon>
        <taxon>Liliopsida</taxon>
        <taxon>Poales</taxon>
        <taxon>Poaceae</taxon>
        <taxon>BOP clade</taxon>
        <taxon>Pooideae</taxon>
        <taxon>Triticodae</taxon>
        <taxon>Triticeae</taxon>
        <taxon>Hordeinae</taxon>
        <taxon>Hordeum</taxon>
    </lineage>
</organism>
<evidence type="ECO:0000259" key="9">
    <source>
        <dbReference type="Pfam" id="PF03465"/>
    </source>
</evidence>